<evidence type="ECO:0000313" key="6">
    <source>
        <dbReference type="EMBL" id="RAH86030.1"/>
    </source>
</evidence>
<dbReference type="EMBL" id="KZ824773">
    <property type="protein sequence ID" value="RAH86030.1"/>
    <property type="molecule type" value="Genomic_DNA"/>
</dbReference>
<proteinExistence type="inferred from homology"/>
<keyword evidence="4" id="KW-0349">Heme</keyword>
<sequence length="504" mass="56815">MILEILGLLFFSYLSWSIIFGRYSRRGWYFADRWESHRRYGPIWAIVTPRDVYVNVADPEAIHDIFQRRTDFIRPSHLYKVLEVYGPCISTASWTDWPRHRKVLATPFNETWDGAAEGQITSVAKDTRTLSLNVLAATGFRKSFPFQSANDHPVAQEPHSTPRKEDADSPVASAGYRDALQTVLDNCIFLMVLGRKWLALPFAPQSWRQIAKAADDFQRYMVRMLDEETKALNYGQAGSGGLMTSFVRAMDLKQKADAEGGTAASGSPPKGLTVDEIFGNIFVINFAGHDTTANTLAFGLLLLAAYPEVQDWVAEELQGLTDEEIKNHYADLFPRLRRCRAILLETLRLFPPIQSLPKRTSSEPQCLQVGGRTIVVPNDVGVHPSLLTMHINAQYWSEAMAWKPSRWITVAEASERVITPARSSFLPWSDGPQNCPGNKFSQVEFVAIMAILLRAHRIDAIANPGESFRETQARVLATTQDVDMQLLLRMKDADRVRMVVRRVA</sequence>
<dbReference type="PRINTS" id="PR00385">
    <property type="entry name" value="P450"/>
</dbReference>
<gene>
    <name evidence="6" type="ORF">BO86DRAFT_445240</name>
</gene>
<protein>
    <submittedName>
        <fullName evidence="6">Cytochrome P450 monooxygenase</fullName>
    </submittedName>
</protein>
<dbReference type="GO" id="GO:0005506">
    <property type="term" value="F:iron ion binding"/>
    <property type="evidence" value="ECO:0007669"/>
    <property type="project" value="InterPro"/>
</dbReference>
<dbReference type="GO" id="GO:0004497">
    <property type="term" value="F:monooxygenase activity"/>
    <property type="evidence" value="ECO:0007669"/>
    <property type="project" value="UniProtKB-KW"/>
</dbReference>
<comment type="cofactor">
    <cofactor evidence="4">
        <name>heme</name>
        <dbReference type="ChEBI" id="CHEBI:30413"/>
    </cofactor>
</comment>
<comment type="similarity">
    <text evidence="1">Belongs to the cytochrome P450 family.</text>
</comment>
<dbReference type="SUPFAM" id="SSF48264">
    <property type="entry name" value="Cytochrome P450"/>
    <property type="match status" value="1"/>
</dbReference>
<dbReference type="InterPro" id="IPR002401">
    <property type="entry name" value="Cyt_P450_E_grp-I"/>
</dbReference>
<dbReference type="GO" id="GO:0016705">
    <property type="term" value="F:oxidoreductase activity, acting on paired donors, with incorporation or reduction of molecular oxygen"/>
    <property type="evidence" value="ECO:0007669"/>
    <property type="project" value="InterPro"/>
</dbReference>
<feature type="region of interest" description="Disordered" evidence="5">
    <location>
        <begin position="147"/>
        <end position="171"/>
    </location>
</feature>
<evidence type="ECO:0000256" key="1">
    <source>
        <dbReference type="ARBA" id="ARBA00010617"/>
    </source>
</evidence>
<dbReference type="GeneID" id="37180126"/>
<evidence type="ECO:0000256" key="3">
    <source>
        <dbReference type="ARBA" id="ARBA00023033"/>
    </source>
</evidence>
<dbReference type="PRINTS" id="PR00463">
    <property type="entry name" value="EP450I"/>
</dbReference>
<evidence type="ECO:0000256" key="5">
    <source>
        <dbReference type="SAM" id="MobiDB-lite"/>
    </source>
</evidence>
<dbReference type="Proteomes" id="UP000249497">
    <property type="component" value="Unassembled WGS sequence"/>
</dbReference>
<reference evidence="6 7" key="1">
    <citation type="submission" date="2018-02" db="EMBL/GenBank/DDBJ databases">
        <title>The genomes of Aspergillus section Nigri reveals drivers in fungal speciation.</title>
        <authorList>
            <consortium name="DOE Joint Genome Institute"/>
            <person name="Vesth T.C."/>
            <person name="Nybo J."/>
            <person name="Theobald S."/>
            <person name="Brandl J."/>
            <person name="Frisvad J.C."/>
            <person name="Nielsen K.F."/>
            <person name="Lyhne E.K."/>
            <person name="Kogle M.E."/>
            <person name="Kuo A."/>
            <person name="Riley R."/>
            <person name="Clum A."/>
            <person name="Nolan M."/>
            <person name="Lipzen A."/>
            <person name="Salamov A."/>
            <person name="Henrissat B."/>
            <person name="Wiebenga A."/>
            <person name="De vries R.P."/>
            <person name="Grigoriev I.V."/>
            <person name="Mortensen U.H."/>
            <person name="Andersen M.R."/>
            <person name="Baker S.E."/>
        </authorList>
    </citation>
    <scope>NUCLEOTIDE SEQUENCE [LARGE SCALE GENOMIC DNA]</scope>
    <source>
        <strain evidence="6 7">CBS 114.51</strain>
    </source>
</reference>
<evidence type="ECO:0000256" key="2">
    <source>
        <dbReference type="ARBA" id="ARBA00023002"/>
    </source>
</evidence>
<dbReference type="CDD" id="cd11070">
    <property type="entry name" value="CYP56-like"/>
    <property type="match status" value="1"/>
</dbReference>
<dbReference type="PANTHER" id="PTHR24305">
    <property type="entry name" value="CYTOCHROME P450"/>
    <property type="match status" value="1"/>
</dbReference>
<dbReference type="PANTHER" id="PTHR24305:SF166">
    <property type="entry name" value="CYTOCHROME P450 12A4, MITOCHONDRIAL-RELATED"/>
    <property type="match status" value="1"/>
</dbReference>
<keyword evidence="2" id="KW-0560">Oxidoreductase</keyword>
<name>A0A8T8XDC9_ASPJA</name>
<dbReference type="Pfam" id="PF00067">
    <property type="entry name" value="p450"/>
    <property type="match status" value="1"/>
</dbReference>
<dbReference type="InterPro" id="IPR036396">
    <property type="entry name" value="Cyt_P450_sf"/>
</dbReference>
<dbReference type="AlphaFoldDB" id="A0A8T8XDC9"/>
<accession>A0A8T8XDC9</accession>
<feature type="binding site" description="axial binding residue" evidence="4">
    <location>
        <position position="435"/>
    </location>
    <ligand>
        <name>heme</name>
        <dbReference type="ChEBI" id="CHEBI:30413"/>
    </ligand>
    <ligandPart>
        <name>Fe</name>
        <dbReference type="ChEBI" id="CHEBI:18248"/>
    </ligandPart>
</feature>
<keyword evidence="7" id="KW-1185">Reference proteome</keyword>
<evidence type="ECO:0000256" key="4">
    <source>
        <dbReference type="PIRSR" id="PIRSR602401-1"/>
    </source>
</evidence>
<dbReference type="RefSeq" id="XP_025531924.1">
    <property type="nucleotide sequence ID" value="XM_025676433.1"/>
</dbReference>
<dbReference type="OrthoDB" id="1470350at2759"/>
<dbReference type="InterPro" id="IPR001128">
    <property type="entry name" value="Cyt_P450"/>
</dbReference>
<dbReference type="GO" id="GO:0020037">
    <property type="term" value="F:heme binding"/>
    <property type="evidence" value="ECO:0007669"/>
    <property type="project" value="InterPro"/>
</dbReference>
<keyword evidence="4" id="KW-0479">Metal-binding</keyword>
<dbReference type="InterPro" id="IPR050121">
    <property type="entry name" value="Cytochrome_P450_monoxygenase"/>
</dbReference>
<keyword evidence="3 6" id="KW-0503">Monooxygenase</keyword>
<evidence type="ECO:0000313" key="7">
    <source>
        <dbReference type="Proteomes" id="UP000249497"/>
    </source>
</evidence>
<keyword evidence="4" id="KW-0408">Iron</keyword>
<organism evidence="6 7">
    <name type="scientific">Aspergillus japonicus CBS 114.51</name>
    <dbReference type="NCBI Taxonomy" id="1448312"/>
    <lineage>
        <taxon>Eukaryota</taxon>
        <taxon>Fungi</taxon>
        <taxon>Dikarya</taxon>
        <taxon>Ascomycota</taxon>
        <taxon>Pezizomycotina</taxon>
        <taxon>Eurotiomycetes</taxon>
        <taxon>Eurotiomycetidae</taxon>
        <taxon>Eurotiales</taxon>
        <taxon>Aspergillaceae</taxon>
        <taxon>Aspergillus</taxon>
        <taxon>Aspergillus subgen. Circumdati</taxon>
    </lineage>
</organism>
<dbReference type="Gene3D" id="1.10.630.10">
    <property type="entry name" value="Cytochrome P450"/>
    <property type="match status" value="1"/>
</dbReference>